<reference evidence="1" key="1">
    <citation type="submission" date="2015-05" db="EMBL/GenBank/DDBJ databases">
        <title>Permanent draft genome of Rhodopirellula islandicus K833.</title>
        <authorList>
            <person name="Kizina J."/>
            <person name="Richter M."/>
            <person name="Glockner F.O."/>
            <person name="Harder J."/>
        </authorList>
    </citation>
    <scope>NUCLEOTIDE SEQUENCE [LARGE SCALE GENOMIC DNA]</scope>
    <source>
        <strain evidence="1">K833</strain>
    </source>
</reference>
<sequence length="49" mass="5288">MNVFLLNQSFIMNEHRGSNSRPVPLLGGPVLDAPVRTVDSTVTRPAVIA</sequence>
<name>A0A0J1B906_RHOIS</name>
<dbReference type="AlphaFoldDB" id="A0A0J1B906"/>
<proteinExistence type="predicted"/>
<dbReference type="EMBL" id="LECT01000038">
    <property type="protein sequence ID" value="KLU03315.1"/>
    <property type="molecule type" value="Genomic_DNA"/>
</dbReference>
<comment type="caution">
    <text evidence="1">The sequence shown here is derived from an EMBL/GenBank/DDBJ whole genome shotgun (WGS) entry which is preliminary data.</text>
</comment>
<protein>
    <submittedName>
        <fullName evidence="1">Uncharacterized protein</fullName>
    </submittedName>
</protein>
<accession>A0A0J1B906</accession>
<dbReference type="PATRIC" id="fig|595434.4.peg.4397"/>
<organism evidence="1 2">
    <name type="scientific">Rhodopirellula islandica</name>
    <dbReference type="NCBI Taxonomy" id="595434"/>
    <lineage>
        <taxon>Bacteria</taxon>
        <taxon>Pseudomonadati</taxon>
        <taxon>Planctomycetota</taxon>
        <taxon>Planctomycetia</taxon>
        <taxon>Pirellulales</taxon>
        <taxon>Pirellulaceae</taxon>
        <taxon>Rhodopirellula</taxon>
    </lineage>
</organism>
<dbReference type="STRING" id="595434.RISK_004627"/>
<gene>
    <name evidence="1" type="ORF">RISK_004627</name>
</gene>
<keyword evidence="2" id="KW-1185">Reference proteome</keyword>
<evidence type="ECO:0000313" key="2">
    <source>
        <dbReference type="Proteomes" id="UP000036367"/>
    </source>
</evidence>
<evidence type="ECO:0000313" key="1">
    <source>
        <dbReference type="EMBL" id="KLU03315.1"/>
    </source>
</evidence>
<dbReference type="Proteomes" id="UP000036367">
    <property type="component" value="Unassembled WGS sequence"/>
</dbReference>